<dbReference type="OrthoDB" id="6881329at2759"/>
<gene>
    <name evidence="2" type="primary">jg11068</name>
    <name evidence="2" type="ORF">PAEG_LOCUS10285</name>
</gene>
<dbReference type="SMART" id="SM00450">
    <property type="entry name" value="RHOD"/>
    <property type="match status" value="1"/>
</dbReference>
<dbReference type="PANTHER" id="PTHR44086">
    <property type="entry name" value="THIOSULFATE SULFURTRANSFERASE RDL2, MITOCHONDRIAL-RELATED"/>
    <property type="match status" value="1"/>
</dbReference>
<organism evidence="2 3">
    <name type="scientific">Pararge aegeria aegeria</name>
    <dbReference type="NCBI Taxonomy" id="348720"/>
    <lineage>
        <taxon>Eukaryota</taxon>
        <taxon>Metazoa</taxon>
        <taxon>Ecdysozoa</taxon>
        <taxon>Arthropoda</taxon>
        <taxon>Hexapoda</taxon>
        <taxon>Insecta</taxon>
        <taxon>Pterygota</taxon>
        <taxon>Neoptera</taxon>
        <taxon>Endopterygota</taxon>
        <taxon>Lepidoptera</taxon>
        <taxon>Glossata</taxon>
        <taxon>Ditrysia</taxon>
        <taxon>Papilionoidea</taxon>
        <taxon>Nymphalidae</taxon>
        <taxon>Satyrinae</taxon>
        <taxon>Satyrini</taxon>
        <taxon>Parargina</taxon>
        <taxon>Pararge</taxon>
    </lineage>
</organism>
<reference evidence="2" key="1">
    <citation type="submission" date="2022-03" db="EMBL/GenBank/DDBJ databases">
        <authorList>
            <person name="Lindestad O."/>
        </authorList>
    </citation>
    <scope>NUCLEOTIDE SEQUENCE</scope>
</reference>
<sequence length="913" mass="106149">MDKNVNYNMKMNSKKCLKIQNELVDNLNVAFNLKNTVIVLWNKYQILLLDAEELDRPITLQNFHIVSQNTDFEIHQLIVAKHLLCIDNEGNLFAYSLNIKPTAAAHKRSRHNFQELEHNILRVEWYEDLLFSLQLEMGKLYLRIDEIKPNDNVFLTLKSISKNNIVNINVLHLLSVKKMDKCILYCYRLNESDFDNIKHIFKEKKRLSQPQFIIIISFDKLTLYAVLVDLESNGKTLAPVKILTCPSDIYSVTAMKENVLNLIISLTSGTVIKQPMNINFNTPNIAHLNTAIHKLILLNDEIIYSDGITMWVSTNTFSESDAKLRQLFARCIKDFTYTDGTGKMVCTTYSKLLYTFHIKDESCYLFPITASDYYSAEHLFNNMTYLHRIMEEVEKNDGIIKDIKKEENYITTLALANRQDIMNEIIKTGVQVYENYEDILKEGLILNLTNNLSEYFDRHSLYFLIRMAADTPNNHDVLENIFTDSKIYVAILSEHKNIKTICIKVFCDQLQTFNIAVPLRMAKLNITDLCFDIKIVKKIPKVLDSRQNLWTALYSKQVTLTAEHFIKTNFTSDTVRLLKEPEDSIQQLLYKTCYKQYGHLFRITKVSEDFLQWSFYIKLQNTFKEVLQNEMFYKAHFNATKAKFLLKEISSEEFLNSRKHISLMVANEKLDIEILNDGFSNPLSRSMIKVSCANPLIALCLRNFFSNLVNNNFSRHNPGQEYFNLFKEISTLEQIEKGLKKCVEERLPFKDFFKLYEQFQISLCETLASKKNTFISSADPRISLRTNQISKIAYSNMVDPKRVMSYEDMLKVIHQPEKMIIDVRNPEEVNSTGKIPSSINIPLGNVQDALATMSDEEFKKQYRRPKPSASDELIFYCQSGRRSTEALDKALKLGFNKSKTYLGSWNDWSSKQK</sequence>
<dbReference type="CDD" id="cd01519">
    <property type="entry name" value="RHOD_HSP67B2"/>
    <property type="match status" value="1"/>
</dbReference>
<dbReference type="PROSITE" id="PS50206">
    <property type="entry name" value="RHODANESE_3"/>
    <property type="match status" value="1"/>
</dbReference>
<evidence type="ECO:0000313" key="3">
    <source>
        <dbReference type="Proteomes" id="UP000838756"/>
    </source>
</evidence>
<dbReference type="AlphaFoldDB" id="A0A8S4R916"/>
<dbReference type="Pfam" id="PF00581">
    <property type="entry name" value="Rhodanese"/>
    <property type="match status" value="1"/>
</dbReference>
<dbReference type="InterPro" id="IPR001763">
    <property type="entry name" value="Rhodanese-like_dom"/>
</dbReference>
<dbReference type="Gene3D" id="3.40.250.10">
    <property type="entry name" value="Rhodanese-like domain"/>
    <property type="match status" value="1"/>
</dbReference>
<dbReference type="InterPro" id="IPR036873">
    <property type="entry name" value="Rhodanese-like_dom_sf"/>
</dbReference>
<dbReference type="SUPFAM" id="SSF52821">
    <property type="entry name" value="Rhodanese/Cell cycle control phosphatase"/>
    <property type="match status" value="1"/>
</dbReference>
<protein>
    <submittedName>
        <fullName evidence="2">Jg11068 protein</fullName>
    </submittedName>
</protein>
<evidence type="ECO:0000259" key="1">
    <source>
        <dbReference type="PROSITE" id="PS50206"/>
    </source>
</evidence>
<comment type="caution">
    <text evidence="2">The sequence shown here is derived from an EMBL/GenBank/DDBJ whole genome shotgun (WGS) entry which is preliminary data.</text>
</comment>
<dbReference type="Proteomes" id="UP000838756">
    <property type="component" value="Unassembled WGS sequence"/>
</dbReference>
<dbReference type="EMBL" id="CAKXAJ010024858">
    <property type="protein sequence ID" value="CAH2231893.1"/>
    <property type="molecule type" value="Genomic_DNA"/>
</dbReference>
<name>A0A8S4R916_9NEOP</name>
<proteinExistence type="predicted"/>
<dbReference type="PANTHER" id="PTHR44086:SF10">
    <property type="entry name" value="THIOSULFATE SULFURTRANSFERASE_RHODANESE-LIKE DOMAIN-CONTAINING PROTEIN 3"/>
    <property type="match status" value="1"/>
</dbReference>
<feature type="domain" description="Rhodanese" evidence="1">
    <location>
        <begin position="814"/>
        <end position="913"/>
    </location>
</feature>
<evidence type="ECO:0000313" key="2">
    <source>
        <dbReference type="EMBL" id="CAH2231893.1"/>
    </source>
</evidence>
<accession>A0A8S4R916</accession>
<keyword evidence="3" id="KW-1185">Reference proteome</keyword>